<organism evidence="3 4">
    <name type="scientific">Exaiptasia diaphana</name>
    <name type="common">Tropical sea anemone</name>
    <name type="synonym">Aiptasia pulchella</name>
    <dbReference type="NCBI Taxonomy" id="2652724"/>
    <lineage>
        <taxon>Eukaryota</taxon>
        <taxon>Metazoa</taxon>
        <taxon>Cnidaria</taxon>
        <taxon>Anthozoa</taxon>
        <taxon>Hexacorallia</taxon>
        <taxon>Actiniaria</taxon>
        <taxon>Aiptasiidae</taxon>
        <taxon>Exaiptasia</taxon>
    </lineage>
</organism>
<name>A0A913YQS1_EXADI</name>
<keyword evidence="1" id="KW-0833">Ubl conjugation pathway</keyword>
<dbReference type="Pfam" id="PF00632">
    <property type="entry name" value="HECT"/>
    <property type="match status" value="1"/>
</dbReference>
<dbReference type="SUPFAM" id="SSF56204">
    <property type="entry name" value="Hect, E3 ligase catalytic domain"/>
    <property type="match status" value="1"/>
</dbReference>
<protein>
    <recommendedName>
        <fullName evidence="2">HECT domain-containing protein</fullName>
    </recommendedName>
</protein>
<dbReference type="GeneID" id="114576047"/>
<dbReference type="OMA" id="RYIAQAW"/>
<evidence type="ECO:0000259" key="2">
    <source>
        <dbReference type="Pfam" id="PF00632"/>
    </source>
</evidence>
<evidence type="ECO:0000313" key="3">
    <source>
        <dbReference type="EnsemblMetazoa" id="XP_028517850.1"/>
    </source>
</evidence>
<sequence length="191" mass="21780">MKGNISDDDNDDLDFLGNYKCYKLLSKENAQAIMSELAHQELIQRQRYIAQAWLQPLTSLKNKQVFKTPEDIESLCEARRPTTKKVIKALQATPSNEAERQSLQFLKKFIRSLDVKSLEAFLKFTTGSFTMMGEVGLSISFTTLEGFARRPIAHTCGPSLELPCTYQSYPELVEEFTAILREQEAWGFNIV</sequence>
<dbReference type="InterPro" id="IPR000569">
    <property type="entry name" value="HECT_dom"/>
</dbReference>
<dbReference type="Gene3D" id="3.30.2410.10">
    <property type="entry name" value="Hect, E3 ligase catalytic domain"/>
    <property type="match status" value="1"/>
</dbReference>
<evidence type="ECO:0000256" key="1">
    <source>
        <dbReference type="ARBA" id="ARBA00022786"/>
    </source>
</evidence>
<evidence type="ECO:0000313" key="4">
    <source>
        <dbReference type="Proteomes" id="UP000887567"/>
    </source>
</evidence>
<dbReference type="AlphaFoldDB" id="A0A913YQS1"/>
<dbReference type="GO" id="GO:0004842">
    <property type="term" value="F:ubiquitin-protein transferase activity"/>
    <property type="evidence" value="ECO:0007669"/>
    <property type="project" value="InterPro"/>
</dbReference>
<proteinExistence type="predicted"/>
<dbReference type="KEGG" id="epa:114576047"/>
<dbReference type="Proteomes" id="UP000887567">
    <property type="component" value="Unplaced"/>
</dbReference>
<accession>A0A913YQS1</accession>
<reference evidence="3" key="1">
    <citation type="submission" date="2022-11" db="UniProtKB">
        <authorList>
            <consortium name="EnsemblMetazoa"/>
        </authorList>
    </citation>
    <scope>IDENTIFICATION</scope>
</reference>
<dbReference type="InterPro" id="IPR035983">
    <property type="entry name" value="Hect_E3_ubiquitin_ligase"/>
</dbReference>
<dbReference type="OrthoDB" id="5985018at2759"/>
<keyword evidence="4" id="KW-1185">Reference proteome</keyword>
<dbReference type="RefSeq" id="XP_028517850.1">
    <property type="nucleotide sequence ID" value="XM_028662049.1"/>
</dbReference>
<feature type="domain" description="HECT" evidence="2">
    <location>
        <begin position="54"/>
        <end position="187"/>
    </location>
</feature>
<dbReference type="EnsemblMetazoa" id="XM_028662049.1">
    <property type="protein sequence ID" value="XP_028517850.1"/>
    <property type="gene ID" value="LOC114576047"/>
</dbReference>